<feature type="compositionally biased region" description="Basic and acidic residues" evidence="1">
    <location>
        <begin position="893"/>
        <end position="913"/>
    </location>
</feature>
<evidence type="ECO:0000313" key="2">
    <source>
        <dbReference type="EMBL" id="WAR14555.1"/>
    </source>
</evidence>
<sequence>MLETCFPCILNEYNGMLETCFPCVLNEYNVTLETCFPCELNEFNVTLETCFPSELNEYNVTLETCFFCELNEFNVSLETCFPSELNEFNVSLETCFPCELNEFNVSLETCLPCELNEFNVSLETCFPSELNEFNVSLETCFPCVLNEYNGMLDIFFPCVLKRLTIFKINNSKILQNIDSVVTISVDPLAEGWALGEAEGDHNILNHDRDELYEAVQGHVLETAKRAYLISVVTHSMLLIAEVKGAATEASASDREIPAWAAFRASQSLAPSPHIPTLYLQNNVYTVSVPPAPHLTSLSGSEDKSGLSVWAPSRASQHMEAGRPSSDLLAFTTTTWSRESIIPQLRPTLTAVSDLSPGTNILTRDHDCTYASRPQCSYNRLRLGFQFVLEDQQAKEDFHHHLRSALAEDIHVTLPKCPCYYAHSLQLVGKWELVHNPNLKTILSVHRSNCHGRREGRLLISSYHKKDSICPVENTAGLLQVALKFRFPVQQEENQAKCDHNQEVEQASLTTTLPIPVTFLKQKQCDLERIMQVDTLIVHGRVIDPLNDVDKTLDVAIKDGKVFKVGENLNVAATETFDATGCLVTPGLIDAHVHCYEYATPISLNADKRCLSRGVTTVIDAGSSGASTFMGLRKYVMERSKTRVKCLLHIAMHGLASAGLSAGAGGGESDTLAILDEDSCVKCIQDNRDVIVGVKTSVPWGRQNMRHIDPSAKLCCPGDLRPGDIYTHTYVGYPSTIVDAETRDVYSDVMDAKSRGVLFDVGHGAGGFNWTVAEIACKQNLYPDLLGTDLHVFSQDGPAYDLPSVMTKFLHIGMPLYDVVKSVTSAPALAYGITGETGSLTTGIAGDVTILKIDDCDFMLEDSVGQLRNIRRIIRHLAVWREGERIPVTFPKHLPSEESQQRSLKNLKDQEVKD</sequence>
<evidence type="ECO:0000256" key="1">
    <source>
        <dbReference type="SAM" id="MobiDB-lite"/>
    </source>
</evidence>
<dbReference type="PANTHER" id="PTHR42717:SF1">
    <property type="entry name" value="IMIDAZOLONEPROPIONASE AND RELATED AMIDOHYDROLASES"/>
    <property type="match status" value="1"/>
</dbReference>
<accession>A0ABY7EX77</accession>
<dbReference type="InterPro" id="IPR020043">
    <property type="entry name" value="Deacetylase_Atu3266-like"/>
</dbReference>
<reference evidence="2" key="1">
    <citation type="submission" date="2022-11" db="EMBL/GenBank/DDBJ databases">
        <title>Centuries of genome instability and evolution in soft-shell clam transmissible cancer (bioRxiv).</title>
        <authorList>
            <person name="Hart S.F.M."/>
            <person name="Yonemitsu M.A."/>
            <person name="Giersch R.M."/>
            <person name="Beal B.F."/>
            <person name="Arriagada G."/>
            <person name="Davis B.W."/>
            <person name="Ostrander E.A."/>
            <person name="Goff S.P."/>
            <person name="Metzger M.J."/>
        </authorList>
    </citation>
    <scope>NUCLEOTIDE SEQUENCE</scope>
    <source>
        <strain evidence="2">MELC-2E11</strain>
        <tissue evidence="2">Siphon/mantle</tissue>
    </source>
</reference>
<proteinExistence type="predicted"/>
<dbReference type="SUPFAM" id="SSF51556">
    <property type="entry name" value="Metallo-dependent hydrolases"/>
    <property type="match status" value="1"/>
</dbReference>
<dbReference type="Proteomes" id="UP001164746">
    <property type="component" value="Chromosome 9"/>
</dbReference>
<dbReference type="Gene3D" id="3.20.20.140">
    <property type="entry name" value="Metal-dependent hydrolases"/>
    <property type="match status" value="2"/>
</dbReference>
<dbReference type="InterPro" id="IPR032466">
    <property type="entry name" value="Metal_Hydrolase"/>
</dbReference>
<dbReference type="InterPro" id="IPR011059">
    <property type="entry name" value="Metal-dep_hydrolase_composite"/>
</dbReference>
<dbReference type="SUPFAM" id="SSF51338">
    <property type="entry name" value="Composite domain of metallo-dependent hydrolases"/>
    <property type="match status" value="1"/>
</dbReference>
<gene>
    <name evidence="2" type="ORF">MAR_004660</name>
</gene>
<organism evidence="2 3">
    <name type="scientific">Mya arenaria</name>
    <name type="common">Soft-shell clam</name>
    <dbReference type="NCBI Taxonomy" id="6604"/>
    <lineage>
        <taxon>Eukaryota</taxon>
        <taxon>Metazoa</taxon>
        <taxon>Spiralia</taxon>
        <taxon>Lophotrochozoa</taxon>
        <taxon>Mollusca</taxon>
        <taxon>Bivalvia</taxon>
        <taxon>Autobranchia</taxon>
        <taxon>Heteroconchia</taxon>
        <taxon>Euheterodonta</taxon>
        <taxon>Imparidentia</taxon>
        <taxon>Neoheterodontei</taxon>
        <taxon>Myida</taxon>
        <taxon>Myoidea</taxon>
        <taxon>Myidae</taxon>
        <taxon>Mya</taxon>
    </lineage>
</organism>
<keyword evidence="3" id="KW-1185">Reference proteome</keyword>
<protein>
    <submittedName>
        <fullName evidence="2">DEACT-like protein</fullName>
    </submittedName>
</protein>
<feature type="region of interest" description="Disordered" evidence="1">
    <location>
        <begin position="891"/>
        <end position="913"/>
    </location>
</feature>
<dbReference type="EMBL" id="CP111020">
    <property type="protein sequence ID" value="WAR14555.1"/>
    <property type="molecule type" value="Genomic_DNA"/>
</dbReference>
<name>A0ABY7EX77_MYAAR</name>
<evidence type="ECO:0000313" key="3">
    <source>
        <dbReference type="Proteomes" id="UP001164746"/>
    </source>
</evidence>
<dbReference type="PANTHER" id="PTHR42717">
    <property type="entry name" value="DIHYDROOROTASE-RELATED"/>
    <property type="match status" value="1"/>
</dbReference>